<proteinExistence type="predicted"/>
<dbReference type="RefSeq" id="WP_212518326.1">
    <property type="nucleotide sequence ID" value="NZ_JAGSOH010000029.1"/>
</dbReference>
<keyword evidence="2" id="KW-1185">Reference proteome</keyword>
<comment type="caution">
    <text evidence="1">The sequence shown here is derived from an EMBL/GenBank/DDBJ whole genome shotgun (WGS) entry which is preliminary data.</text>
</comment>
<accession>A0A941E8W6</accession>
<name>A0A941E8W6_9ACTN</name>
<organism evidence="1 2">
    <name type="scientific">Actinospica acidithermotolerans</name>
    <dbReference type="NCBI Taxonomy" id="2828514"/>
    <lineage>
        <taxon>Bacteria</taxon>
        <taxon>Bacillati</taxon>
        <taxon>Actinomycetota</taxon>
        <taxon>Actinomycetes</taxon>
        <taxon>Catenulisporales</taxon>
        <taxon>Actinospicaceae</taxon>
        <taxon>Actinospica</taxon>
    </lineage>
</organism>
<sequence length="228" mass="24754">MYSSNGPIRPIDRLLADAYIAPARDVCGRPSAAERIVRAARDLELPTSIDGAPQARREQFEYELNLTSALVIGDTKAAAVLARLFDKDDPEPEGALVFGCLLHLTGRVAASRFWWRFAAGAGVHLGAYCLYLNHAQRGESDQAEYWHAESNALREGDSTPSRAVPRGPLLPDSVYHALLAQCRRGMKPLLPIDVEVAVNQVLVDSDEAEFGDIPWPSAQLPGVLAIAA</sequence>
<dbReference type="Proteomes" id="UP000676325">
    <property type="component" value="Unassembled WGS sequence"/>
</dbReference>
<evidence type="ECO:0000313" key="2">
    <source>
        <dbReference type="Proteomes" id="UP000676325"/>
    </source>
</evidence>
<dbReference type="AlphaFoldDB" id="A0A941E8W6"/>
<evidence type="ECO:0000313" key="1">
    <source>
        <dbReference type="EMBL" id="MBR7827181.1"/>
    </source>
</evidence>
<dbReference type="EMBL" id="JAGSOH010000029">
    <property type="protein sequence ID" value="MBR7827181.1"/>
    <property type="molecule type" value="Genomic_DNA"/>
</dbReference>
<protein>
    <submittedName>
        <fullName evidence="1">Uncharacterized protein</fullName>
    </submittedName>
</protein>
<gene>
    <name evidence="1" type="ORF">KDK95_12760</name>
</gene>
<reference evidence="1" key="1">
    <citation type="submission" date="2021-04" db="EMBL/GenBank/DDBJ databases">
        <title>Genome based classification of Actinospica acidithermotolerans sp. nov., an actinobacterium isolated from an Indonesian hot spring.</title>
        <authorList>
            <person name="Kusuma A.B."/>
            <person name="Putra K.E."/>
            <person name="Nafisah S."/>
            <person name="Loh J."/>
            <person name="Nouioui I."/>
            <person name="Goodfellow M."/>
        </authorList>
    </citation>
    <scope>NUCLEOTIDE SEQUENCE</scope>
    <source>
        <strain evidence="1">MGRD01-02</strain>
    </source>
</reference>